<dbReference type="STRING" id="937775.Metlim_2822"/>
<evidence type="ECO:0000256" key="6">
    <source>
        <dbReference type="ARBA" id="ARBA00022490"/>
    </source>
</evidence>
<name>H1YXB9_9EURY</name>
<dbReference type="EC" id="2.2.1.2" evidence="5"/>
<comment type="catalytic activity">
    <reaction evidence="8">
        <text>D-sedoheptulose 7-phosphate + D-glyceraldehyde 3-phosphate = D-erythrose 4-phosphate + beta-D-fructose 6-phosphate</text>
        <dbReference type="Rhea" id="RHEA:17053"/>
        <dbReference type="ChEBI" id="CHEBI:16897"/>
        <dbReference type="ChEBI" id="CHEBI:57483"/>
        <dbReference type="ChEBI" id="CHEBI:57634"/>
        <dbReference type="ChEBI" id="CHEBI:59776"/>
        <dbReference type="EC" id="2.2.1.2"/>
    </reaction>
</comment>
<dbReference type="OrthoDB" id="6661at2157"/>
<dbReference type="CDD" id="cd00956">
    <property type="entry name" value="Transaldolase_FSA"/>
    <property type="match status" value="1"/>
</dbReference>
<dbReference type="InterPro" id="IPR018225">
    <property type="entry name" value="Transaldolase_AS"/>
</dbReference>
<accession>H1YXB9</accession>
<comment type="similarity">
    <text evidence="4">Belongs to the transaldolase family. Type 3B subfamily.</text>
</comment>
<evidence type="ECO:0000256" key="9">
    <source>
        <dbReference type="ARBA" id="ARBA00067532"/>
    </source>
</evidence>
<evidence type="ECO:0000313" key="10">
    <source>
        <dbReference type="EMBL" id="EHQ36856.1"/>
    </source>
</evidence>
<dbReference type="InterPro" id="IPR033919">
    <property type="entry name" value="TSA/FSA_arc/bac"/>
</dbReference>
<reference evidence="10 11" key="1">
    <citation type="submission" date="2011-10" db="EMBL/GenBank/DDBJ databases">
        <title>The Improved High-Quality Draft genome of Methanoplanus limicola DSM 2279.</title>
        <authorList>
            <consortium name="US DOE Joint Genome Institute (JGI-PGF)"/>
            <person name="Lucas S."/>
            <person name="Copeland A."/>
            <person name="Lapidus A."/>
            <person name="Glavina del Rio T."/>
            <person name="Dalin E."/>
            <person name="Tice H."/>
            <person name="Bruce D."/>
            <person name="Goodwin L."/>
            <person name="Pitluck S."/>
            <person name="Peters L."/>
            <person name="Mikhailova N."/>
            <person name="Lu M."/>
            <person name="Kyrpides N."/>
            <person name="Mavromatis K."/>
            <person name="Ivanova N."/>
            <person name="Markowitz V."/>
            <person name="Cheng J.-F."/>
            <person name="Hugenholtz P."/>
            <person name="Woyke T."/>
            <person name="Wu D."/>
            <person name="Wirth R."/>
            <person name="Brambilla E.-M."/>
            <person name="Klenk H.-P."/>
            <person name="Eisen J.A."/>
        </authorList>
    </citation>
    <scope>NUCLEOTIDE SEQUENCE [LARGE SCALE GENOMIC DNA]</scope>
    <source>
        <strain evidence="10 11">DSM 2279</strain>
    </source>
</reference>
<comment type="pathway">
    <text evidence="3">Carbohydrate degradation; pentose phosphate pathway; D-glyceraldehyde 3-phosphate and beta-D-fructose 6-phosphate from D-ribose 5-phosphate and D-xylulose 5-phosphate (non-oxidative stage): step 2/3.</text>
</comment>
<keyword evidence="11" id="KW-1185">Reference proteome</keyword>
<evidence type="ECO:0000256" key="8">
    <source>
        <dbReference type="ARBA" id="ARBA00048810"/>
    </source>
</evidence>
<dbReference type="Gene3D" id="3.20.20.70">
    <property type="entry name" value="Aldolase class I"/>
    <property type="match status" value="1"/>
</dbReference>
<comment type="function">
    <text evidence="1">Transaldolase is important for the balance of metabolites in the pentose-phosphate pathway.</text>
</comment>
<evidence type="ECO:0000313" key="11">
    <source>
        <dbReference type="Proteomes" id="UP000005741"/>
    </source>
</evidence>
<dbReference type="EMBL" id="CM001436">
    <property type="protein sequence ID" value="EHQ36856.1"/>
    <property type="molecule type" value="Genomic_DNA"/>
</dbReference>
<dbReference type="InterPro" id="IPR004731">
    <property type="entry name" value="Transaldolase_3B/F6P_aldolase"/>
</dbReference>
<keyword evidence="6" id="KW-0963">Cytoplasm</keyword>
<dbReference type="InterPro" id="IPR013785">
    <property type="entry name" value="Aldolase_TIM"/>
</dbReference>
<gene>
    <name evidence="10" type="ORF">Metlim_2822</name>
</gene>
<dbReference type="NCBIfam" id="TIGR00875">
    <property type="entry name" value="fsa_talC_mipB"/>
    <property type="match status" value="1"/>
</dbReference>
<organism evidence="10 11">
    <name type="scientific">Methanoplanus limicola DSM 2279</name>
    <dbReference type="NCBI Taxonomy" id="937775"/>
    <lineage>
        <taxon>Archaea</taxon>
        <taxon>Methanobacteriati</taxon>
        <taxon>Methanobacteriota</taxon>
        <taxon>Stenosarchaea group</taxon>
        <taxon>Methanomicrobia</taxon>
        <taxon>Methanomicrobiales</taxon>
        <taxon>Methanomicrobiaceae</taxon>
        <taxon>Methanoplanus</taxon>
    </lineage>
</organism>
<dbReference type="PANTHER" id="PTHR10683">
    <property type="entry name" value="TRANSALDOLASE"/>
    <property type="match status" value="1"/>
</dbReference>
<proteinExistence type="inferred from homology"/>
<dbReference type="InParanoid" id="H1YXB9"/>
<sequence length="220" mass="24083">MKFFLDTANLNEIEKYSHIIDGVTTNPSLLAKEMKSSSQNDLLKKICDTVKGPVSLEVISQNCDEMIKEALELSSIADNVVVKVPMTPDGLKATKKLSEMCVKTNVTLIFSSNQALLAAKAGATYVSIFVGRLDDIGYSGINIVKETAKILENYNFDSEIITASIRNPMHVLDAALSGSHVATVPPNVLTLMFNHNLTDAGLQKFMDDWRSVKNNSNNDL</sequence>
<evidence type="ECO:0000256" key="2">
    <source>
        <dbReference type="ARBA" id="ARBA00004496"/>
    </source>
</evidence>
<dbReference type="AlphaFoldDB" id="H1YXB9"/>
<dbReference type="PROSITE" id="PS01054">
    <property type="entry name" value="TRANSALDOLASE_1"/>
    <property type="match status" value="1"/>
</dbReference>
<dbReference type="PROSITE" id="PS00958">
    <property type="entry name" value="TRANSALDOLASE_2"/>
    <property type="match status" value="1"/>
</dbReference>
<dbReference type="PATRIC" id="fig|937775.9.peg.3168"/>
<dbReference type="FunFam" id="3.20.20.70:FF:000018">
    <property type="entry name" value="Probable transaldolase"/>
    <property type="match status" value="1"/>
</dbReference>
<dbReference type="PANTHER" id="PTHR10683:SF40">
    <property type="entry name" value="FRUCTOSE-6-PHOSPHATE ALDOLASE 1-RELATED"/>
    <property type="match status" value="1"/>
</dbReference>
<dbReference type="Proteomes" id="UP000005741">
    <property type="component" value="Chromosome"/>
</dbReference>
<dbReference type="Pfam" id="PF00923">
    <property type="entry name" value="TAL_FSA"/>
    <property type="match status" value="1"/>
</dbReference>
<evidence type="ECO:0000256" key="7">
    <source>
        <dbReference type="ARBA" id="ARBA00023270"/>
    </source>
</evidence>
<dbReference type="GO" id="GO:0005737">
    <property type="term" value="C:cytoplasm"/>
    <property type="evidence" value="ECO:0007669"/>
    <property type="project" value="UniProtKB-SubCell"/>
</dbReference>
<dbReference type="SUPFAM" id="SSF51569">
    <property type="entry name" value="Aldolase"/>
    <property type="match status" value="1"/>
</dbReference>
<dbReference type="GO" id="GO:0005975">
    <property type="term" value="P:carbohydrate metabolic process"/>
    <property type="evidence" value="ECO:0007669"/>
    <property type="project" value="InterPro"/>
</dbReference>
<keyword evidence="10" id="KW-0808">Transferase</keyword>
<dbReference type="FunCoup" id="H1YXB9">
    <property type="interactions" value="201"/>
</dbReference>
<evidence type="ECO:0000256" key="4">
    <source>
        <dbReference type="ARBA" id="ARBA00005740"/>
    </source>
</evidence>
<dbReference type="InterPro" id="IPR001585">
    <property type="entry name" value="TAL/FSA"/>
</dbReference>
<evidence type="ECO:0000256" key="3">
    <source>
        <dbReference type="ARBA" id="ARBA00004857"/>
    </source>
</evidence>
<comment type="subcellular location">
    <subcellularLocation>
        <location evidence="2">Cytoplasm</location>
    </subcellularLocation>
</comment>
<protein>
    <recommendedName>
        <fullName evidence="9">Probable transaldolase</fullName>
        <ecNumber evidence="5">2.2.1.2</ecNumber>
    </recommendedName>
</protein>
<keyword evidence="7" id="KW-0704">Schiff base</keyword>
<evidence type="ECO:0000256" key="5">
    <source>
        <dbReference type="ARBA" id="ARBA00013151"/>
    </source>
</evidence>
<dbReference type="RefSeq" id="WP_004079548.1">
    <property type="nucleotide sequence ID" value="NZ_CM001436.1"/>
</dbReference>
<dbReference type="HOGENOM" id="CLU_079764_0_0_2"/>
<dbReference type="GO" id="GO:0004801">
    <property type="term" value="F:transaldolase activity"/>
    <property type="evidence" value="ECO:0007669"/>
    <property type="project" value="UniProtKB-EC"/>
</dbReference>
<evidence type="ECO:0000256" key="1">
    <source>
        <dbReference type="ARBA" id="ARBA00003518"/>
    </source>
</evidence>
<dbReference type="GO" id="GO:0016832">
    <property type="term" value="F:aldehyde-lyase activity"/>
    <property type="evidence" value="ECO:0007669"/>
    <property type="project" value="InterPro"/>
</dbReference>